<feature type="compositionally biased region" description="Polar residues" evidence="1">
    <location>
        <begin position="57"/>
        <end position="66"/>
    </location>
</feature>
<evidence type="ECO:0000313" key="2">
    <source>
        <dbReference type="WBParaSite" id="HDID_0000010101-mRNA-1"/>
    </source>
</evidence>
<name>A0A158QBK1_HYMDI</name>
<feature type="region of interest" description="Disordered" evidence="1">
    <location>
        <begin position="49"/>
        <end position="102"/>
    </location>
</feature>
<reference evidence="2" key="1">
    <citation type="submission" date="2016-04" db="UniProtKB">
        <authorList>
            <consortium name="WormBaseParasite"/>
        </authorList>
    </citation>
    <scope>IDENTIFICATION</scope>
</reference>
<dbReference type="WBParaSite" id="HDID_0000010101-mRNA-1">
    <property type="protein sequence ID" value="HDID_0000010101-mRNA-1"/>
    <property type="gene ID" value="HDID_0000010101"/>
</dbReference>
<proteinExistence type="predicted"/>
<evidence type="ECO:0000256" key="1">
    <source>
        <dbReference type="SAM" id="MobiDB-lite"/>
    </source>
</evidence>
<protein>
    <submittedName>
        <fullName evidence="2">Cytadhesion</fullName>
    </submittedName>
</protein>
<accession>A0A158QBK1</accession>
<sequence>LVLPSSEVHLLKVVIKLYCFQSCNISLFVDITNMNSSSGSILAGLLGNSGDTDKSQAQKSDSNTVIPSAGMPSGFNFDKPTPSAPDVQAPAAVTKSEPKEPPQMAQSIIAASNQFSKALKSQAEASARAWSHLHNTFDGHFTNFQQTPGENGVGRSVWDIEQSLDNMENFLRVIDE</sequence>
<dbReference type="AlphaFoldDB" id="A0A158QBK1"/>
<organism evidence="2">
    <name type="scientific">Hymenolepis diminuta</name>
    <name type="common">Rat tapeworm</name>
    <dbReference type="NCBI Taxonomy" id="6216"/>
    <lineage>
        <taxon>Eukaryota</taxon>
        <taxon>Metazoa</taxon>
        <taxon>Spiralia</taxon>
        <taxon>Lophotrochozoa</taxon>
        <taxon>Platyhelminthes</taxon>
        <taxon>Cestoda</taxon>
        <taxon>Eucestoda</taxon>
        <taxon>Cyclophyllidea</taxon>
        <taxon>Hymenolepididae</taxon>
        <taxon>Hymenolepis</taxon>
    </lineage>
</organism>